<dbReference type="Pfam" id="PF04998">
    <property type="entry name" value="RNA_pol_Rpb1_5"/>
    <property type="match status" value="1"/>
</dbReference>
<dbReference type="PANTHER" id="PTHR19376">
    <property type="entry name" value="DNA-DIRECTED RNA POLYMERASE"/>
    <property type="match status" value="1"/>
</dbReference>
<feature type="domain" description="RNA polymerase N-terminal" evidence="7">
    <location>
        <begin position="1"/>
        <end position="210"/>
    </location>
</feature>
<dbReference type="InterPro" id="IPR045867">
    <property type="entry name" value="DNA-dir_RpoC_beta_prime"/>
</dbReference>
<dbReference type="OMA" id="QRCISKS"/>
<gene>
    <name evidence="8" type="ORF">PHYPA_012838</name>
</gene>
<dbReference type="InterPro" id="IPR000722">
    <property type="entry name" value="RNA_pol_asu"/>
</dbReference>
<evidence type="ECO:0000256" key="3">
    <source>
        <dbReference type="ARBA" id="ARBA00022478"/>
    </source>
</evidence>
<dbReference type="InParanoid" id="A0A2K1K3K4"/>
<name>A0A2K1K3K4_PHYPA</name>
<dbReference type="InterPro" id="IPR007081">
    <property type="entry name" value="RNA_pol_Rpb1_5"/>
</dbReference>
<dbReference type="STRING" id="3218.A0A2K1K3K4"/>
<dbReference type="Gramene" id="Pp3c9_17810V3.1">
    <property type="protein sequence ID" value="Pp3c9_17810V3.1"/>
    <property type="gene ID" value="Pp3c9_17810"/>
</dbReference>
<dbReference type="GO" id="GO:0000428">
    <property type="term" value="C:DNA-directed RNA polymerase complex"/>
    <property type="evidence" value="ECO:0000318"/>
    <property type="project" value="GO_Central"/>
</dbReference>
<reference evidence="8 10" key="1">
    <citation type="journal article" date="2008" name="Science">
        <title>The Physcomitrella genome reveals evolutionary insights into the conquest of land by plants.</title>
        <authorList>
            <person name="Rensing S."/>
            <person name="Lang D."/>
            <person name="Zimmer A."/>
            <person name="Terry A."/>
            <person name="Salamov A."/>
            <person name="Shapiro H."/>
            <person name="Nishiyama T."/>
            <person name="Perroud P.-F."/>
            <person name="Lindquist E."/>
            <person name="Kamisugi Y."/>
            <person name="Tanahashi T."/>
            <person name="Sakakibara K."/>
            <person name="Fujita T."/>
            <person name="Oishi K."/>
            <person name="Shin-I T."/>
            <person name="Kuroki Y."/>
            <person name="Toyoda A."/>
            <person name="Suzuki Y."/>
            <person name="Hashimoto A."/>
            <person name="Yamaguchi K."/>
            <person name="Sugano A."/>
            <person name="Kohara Y."/>
            <person name="Fujiyama A."/>
            <person name="Anterola A."/>
            <person name="Aoki S."/>
            <person name="Ashton N."/>
            <person name="Barbazuk W.B."/>
            <person name="Barker E."/>
            <person name="Bennetzen J."/>
            <person name="Bezanilla M."/>
            <person name="Blankenship R."/>
            <person name="Cho S.H."/>
            <person name="Dutcher S."/>
            <person name="Estelle M."/>
            <person name="Fawcett J.A."/>
            <person name="Gundlach H."/>
            <person name="Hanada K."/>
            <person name="Heyl A."/>
            <person name="Hicks K.A."/>
            <person name="Hugh J."/>
            <person name="Lohr M."/>
            <person name="Mayer K."/>
            <person name="Melkozernov A."/>
            <person name="Murata T."/>
            <person name="Nelson D."/>
            <person name="Pils B."/>
            <person name="Prigge M."/>
            <person name="Reiss B."/>
            <person name="Renner T."/>
            <person name="Rombauts S."/>
            <person name="Rushton P."/>
            <person name="Sanderfoot A."/>
            <person name="Schween G."/>
            <person name="Shiu S.-H."/>
            <person name="Stueber K."/>
            <person name="Theodoulou F.L."/>
            <person name="Tu H."/>
            <person name="Van de Peer Y."/>
            <person name="Verrier P.J."/>
            <person name="Waters E."/>
            <person name="Wood A."/>
            <person name="Yang L."/>
            <person name="Cove D."/>
            <person name="Cuming A."/>
            <person name="Hasebe M."/>
            <person name="Lucas S."/>
            <person name="Mishler D.B."/>
            <person name="Reski R."/>
            <person name="Grigoriev I."/>
            <person name="Quatrano R.S."/>
            <person name="Boore J.L."/>
        </authorList>
    </citation>
    <scope>NUCLEOTIDE SEQUENCE [LARGE SCALE GENOMIC DNA]</scope>
    <source>
        <strain evidence="9 10">cv. Gransden 2004</strain>
    </source>
</reference>
<dbReference type="SUPFAM" id="SSF64484">
    <property type="entry name" value="beta and beta-prime subunits of DNA dependent RNA-polymerase"/>
    <property type="match status" value="1"/>
</dbReference>
<accession>A0A2K1K3K4</accession>
<dbReference type="EC" id="2.7.7.6" evidence="2"/>
<evidence type="ECO:0000256" key="6">
    <source>
        <dbReference type="ARBA" id="ARBA00023163"/>
    </source>
</evidence>
<dbReference type="Proteomes" id="UP000006727">
    <property type="component" value="Chromosome 9"/>
</dbReference>
<evidence type="ECO:0000256" key="1">
    <source>
        <dbReference type="ARBA" id="ARBA00006460"/>
    </source>
</evidence>
<keyword evidence="5" id="KW-0548">Nucleotidyltransferase</keyword>
<reference evidence="8 10" key="2">
    <citation type="journal article" date="2018" name="Plant J.">
        <title>The Physcomitrella patens chromosome-scale assembly reveals moss genome structure and evolution.</title>
        <authorList>
            <person name="Lang D."/>
            <person name="Ullrich K.K."/>
            <person name="Murat F."/>
            <person name="Fuchs J."/>
            <person name="Jenkins J."/>
            <person name="Haas F.B."/>
            <person name="Piednoel M."/>
            <person name="Gundlach H."/>
            <person name="Van Bel M."/>
            <person name="Meyberg R."/>
            <person name="Vives C."/>
            <person name="Morata J."/>
            <person name="Symeonidi A."/>
            <person name="Hiss M."/>
            <person name="Muchero W."/>
            <person name="Kamisugi Y."/>
            <person name="Saleh O."/>
            <person name="Blanc G."/>
            <person name="Decker E.L."/>
            <person name="van Gessel N."/>
            <person name="Grimwood J."/>
            <person name="Hayes R.D."/>
            <person name="Graham S.W."/>
            <person name="Gunter L.E."/>
            <person name="McDaniel S.F."/>
            <person name="Hoernstein S.N.W."/>
            <person name="Larsson A."/>
            <person name="Li F.W."/>
            <person name="Perroud P.F."/>
            <person name="Phillips J."/>
            <person name="Ranjan P."/>
            <person name="Rokshar D.S."/>
            <person name="Rothfels C.J."/>
            <person name="Schneider L."/>
            <person name="Shu S."/>
            <person name="Stevenson D.W."/>
            <person name="Thummler F."/>
            <person name="Tillich M."/>
            <person name="Villarreal Aguilar J.C."/>
            <person name="Widiez T."/>
            <person name="Wong G.K."/>
            <person name="Wymore A."/>
            <person name="Zhang Y."/>
            <person name="Zimmer A.D."/>
            <person name="Quatrano R.S."/>
            <person name="Mayer K.F.X."/>
            <person name="Goodstein D."/>
            <person name="Casacuberta J.M."/>
            <person name="Vandepoele K."/>
            <person name="Reski R."/>
            <person name="Cuming A.C."/>
            <person name="Tuskan G.A."/>
            <person name="Maumus F."/>
            <person name="Salse J."/>
            <person name="Schmutz J."/>
            <person name="Rensing S.A."/>
        </authorList>
    </citation>
    <scope>NUCLEOTIDE SEQUENCE [LARGE SCALE GENOMIC DNA]</scope>
    <source>
        <strain evidence="9 10">cv. Gransden 2004</strain>
    </source>
</reference>
<dbReference type="GO" id="GO:0003677">
    <property type="term" value="F:DNA binding"/>
    <property type="evidence" value="ECO:0007669"/>
    <property type="project" value="InterPro"/>
</dbReference>
<evidence type="ECO:0000256" key="4">
    <source>
        <dbReference type="ARBA" id="ARBA00022679"/>
    </source>
</evidence>
<dbReference type="FunFam" id="2.40.40.20:FF:000019">
    <property type="entry name" value="DNA-directed RNA polymerase II subunit RPB1"/>
    <property type="match status" value="1"/>
</dbReference>
<keyword evidence="4" id="KW-0808">Transferase</keyword>
<evidence type="ECO:0000313" key="8">
    <source>
        <dbReference type="EMBL" id="PNR48362.1"/>
    </source>
</evidence>
<dbReference type="AlphaFoldDB" id="A0A2K1K3K4"/>
<protein>
    <recommendedName>
        <fullName evidence="2">DNA-directed RNA polymerase</fullName>
        <ecNumber evidence="2">2.7.7.6</ecNumber>
    </recommendedName>
</protein>
<keyword evidence="10" id="KW-1185">Reference proteome</keyword>
<dbReference type="Gene3D" id="6.10.250.2940">
    <property type="match status" value="1"/>
</dbReference>
<dbReference type="Pfam" id="PF00623">
    <property type="entry name" value="RNA_pol_Rpb1_2"/>
    <property type="match status" value="1"/>
</dbReference>
<evidence type="ECO:0000313" key="9">
    <source>
        <dbReference type="EnsemblPlants" id="Pp3c9_17810V3.1"/>
    </source>
</evidence>
<sequence length="399" mass="44724">MKHIPVVPNCIKLSSGPEDSLARLSSSILKNNGNASVVYKEYCTIIGKDSFENNEGSLINRISEKGGTFRRYILGKRNKHCVRAVITLDPNIGIDEVGIPLFFCSNLKVQKDGDYVLLNRQPSLQRMSLMAFRAKMMSDSCTIRINPSICRTFNVDFDGDEMNIFCVSSYLSKAECDVLLAIDKCIPTPQNSMSIVYAIQDTVTGVFMMYKMNKLLRRSTLHDCIMVSHVHLDITNIRTSRDLILMLIKLISNDSNLVINSLTSSTVRNIIKSIFISKGGRDTLIFLGSLQRIVDRSLLEEGLNIGYDDCVIKISSLVGQQWIREKRLARVLPGNRALAWCSPYDSSLQGQGFINSSYLQRLNPIEYFFYCQGGREGLINTGVNASDAGYIQRCISKSM</sequence>
<evidence type="ECO:0000313" key="10">
    <source>
        <dbReference type="Proteomes" id="UP000006727"/>
    </source>
</evidence>
<dbReference type="Gene3D" id="2.40.40.20">
    <property type="match status" value="2"/>
</dbReference>
<dbReference type="PaxDb" id="3218-PP1S89_294V6.1"/>
<evidence type="ECO:0000259" key="7">
    <source>
        <dbReference type="SMART" id="SM00663"/>
    </source>
</evidence>
<dbReference type="GO" id="GO:0006351">
    <property type="term" value="P:DNA-templated transcription"/>
    <property type="evidence" value="ECO:0000318"/>
    <property type="project" value="GO_Central"/>
</dbReference>
<dbReference type="SMART" id="SM00663">
    <property type="entry name" value="RPOLA_N"/>
    <property type="match status" value="1"/>
</dbReference>
<dbReference type="EnsemblPlants" id="Pp3c9_17810V3.1">
    <property type="protein sequence ID" value="Pp3c9_17810V3.1"/>
    <property type="gene ID" value="Pp3c9_17810"/>
</dbReference>
<proteinExistence type="inferred from homology"/>
<keyword evidence="6" id="KW-0804">Transcription</keyword>
<dbReference type="EMBL" id="ABEU02000009">
    <property type="protein sequence ID" value="PNR48362.1"/>
    <property type="molecule type" value="Genomic_DNA"/>
</dbReference>
<evidence type="ECO:0000256" key="2">
    <source>
        <dbReference type="ARBA" id="ARBA00012418"/>
    </source>
</evidence>
<evidence type="ECO:0000256" key="5">
    <source>
        <dbReference type="ARBA" id="ARBA00022695"/>
    </source>
</evidence>
<dbReference type="GO" id="GO:0003899">
    <property type="term" value="F:DNA-directed RNA polymerase activity"/>
    <property type="evidence" value="ECO:0007669"/>
    <property type="project" value="UniProtKB-EC"/>
</dbReference>
<reference evidence="9" key="3">
    <citation type="submission" date="2020-12" db="UniProtKB">
        <authorList>
            <consortium name="EnsemblPlants"/>
        </authorList>
    </citation>
    <scope>IDENTIFICATION</scope>
</reference>
<dbReference type="InterPro" id="IPR006592">
    <property type="entry name" value="RNA_pol_N"/>
</dbReference>
<comment type="similarity">
    <text evidence="1">Belongs to the RNA polymerase beta' chain family.</text>
</comment>
<organism evidence="8">
    <name type="scientific">Physcomitrium patens</name>
    <name type="common">Spreading-leaved earth moss</name>
    <name type="synonym">Physcomitrella patens</name>
    <dbReference type="NCBI Taxonomy" id="3218"/>
    <lineage>
        <taxon>Eukaryota</taxon>
        <taxon>Viridiplantae</taxon>
        <taxon>Streptophyta</taxon>
        <taxon>Embryophyta</taxon>
        <taxon>Bryophyta</taxon>
        <taxon>Bryophytina</taxon>
        <taxon>Bryopsida</taxon>
        <taxon>Funariidae</taxon>
        <taxon>Funariales</taxon>
        <taxon>Funariaceae</taxon>
        <taxon>Physcomitrium</taxon>
    </lineage>
</organism>
<dbReference type="PANTHER" id="PTHR19376:SF69">
    <property type="entry name" value="DNA-DIRECTED RNA POLYMERASE"/>
    <property type="match status" value="1"/>
</dbReference>
<keyword evidence="3" id="KW-0240">DNA-directed RNA polymerase</keyword>